<evidence type="ECO:0000313" key="3">
    <source>
        <dbReference type="EMBL" id="RZO77150.1"/>
    </source>
</evidence>
<dbReference type="InterPro" id="IPR040079">
    <property type="entry name" value="Glutathione_S-Trfase"/>
</dbReference>
<comment type="caution">
    <text evidence="3">The sequence shown here is derived from an EMBL/GenBank/DDBJ whole genome shotgun (WGS) entry which is preliminary data.</text>
</comment>
<dbReference type="InterPro" id="IPR036249">
    <property type="entry name" value="Thioredoxin-like_sf"/>
</dbReference>
<dbReference type="AlphaFoldDB" id="A0A520S3U7"/>
<dbReference type="SFLD" id="SFLDG01150">
    <property type="entry name" value="Main.1:_Beta-like"/>
    <property type="match status" value="1"/>
</dbReference>
<dbReference type="SFLD" id="SFLDS00019">
    <property type="entry name" value="Glutathione_Transferase_(cytos"/>
    <property type="match status" value="1"/>
</dbReference>
<dbReference type="SUPFAM" id="SSF47616">
    <property type="entry name" value="GST C-terminal domain-like"/>
    <property type="match status" value="1"/>
</dbReference>
<proteinExistence type="predicted"/>
<dbReference type="Proteomes" id="UP000320404">
    <property type="component" value="Unassembled WGS sequence"/>
</dbReference>
<dbReference type="CDD" id="cd03046">
    <property type="entry name" value="GST_N_GTT1_like"/>
    <property type="match status" value="1"/>
</dbReference>
<name>A0A520S3U7_9GAMM</name>
<dbReference type="Gene3D" id="3.40.30.10">
    <property type="entry name" value="Glutaredoxin"/>
    <property type="match status" value="1"/>
</dbReference>
<organism evidence="3 4">
    <name type="scientific">OM182 bacterium</name>
    <dbReference type="NCBI Taxonomy" id="2510334"/>
    <lineage>
        <taxon>Bacteria</taxon>
        <taxon>Pseudomonadati</taxon>
        <taxon>Pseudomonadota</taxon>
        <taxon>Gammaproteobacteria</taxon>
        <taxon>OMG group</taxon>
        <taxon>OM182 clade</taxon>
    </lineage>
</organism>
<dbReference type="Gene3D" id="1.20.1050.10">
    <property type="match status" value="1"/>
</dbReference>
<keyword evidence="3" id="KW-0808">Transferase</keyword>
<evidence type="ECO:0000313" key="4">
    <source>
        <dbReference type="Proteomes" id="UP000320404"/>
    </source>
</evidence>
<dbReference type="InterPro" id="IPR036282">
    <property type="entry name" value="Glutathione-S-Trfase_C_sf"/>
</dbReference>
<evidence type="ECO:0000259" key="2">
    <source>
        <dbReference type="PROSITE" id="PS50405"/>
    </source>
</evidence>
<reference evidence="3 4" key="1">
    <citation type="submission" date="2019-02" db="EMBL/GenBank/DDBJ databases">
        <title>Prokaryotic population dynamics and viral predation in marine succession experiment using metagenomics: the confinement effect.</title>
        <authorList>
            <person name="Haro-Moreno J.M."/>
            <person name="Rodriguez-Valera F."/>
            <person name="Lopez-Perez M."/>
        </authorList>
    </citation>
    <scope>NUCLEOTIDE SEQUENCE [LARGE SCALE GENOMIC DNA]</scope>
    <source>
        <strain evidence="3">MED-G158</strain>
    </source>
</reference>
<dbReference type="PANTHER" id="PTHR44051:SF8">
    <property type="entry name" value="GLUTATHIONE S-TRANSFERASE GSTA"/>
    <property type="match status" value="1"/>
</dbReference>
<dbReference type="GO" id="GO:0016740">
    <property type="term" value="F:transferase activity"/>
    <property type="evidence" value="ECO:0007669"/>
    <property type="project" value="UniProtKB-KW"/>
</dbReference>
<dbReference type="InterPro" id="IPR010987">
    <property type="entry name" value="Glutathione-S-Trfase_C-like"/>
</dbReference>
<sequence>MSDSQITLWGAGTSRTIRPIWTAEELGLRYKLKPIGPRTGETQTESYTLLNPKQKIPFLEDGSLQLSESVAISRYLVNRYGTTATIAPPASIEEQAKEDEWLSFIYGELDETSLYIIRRHDALAAIYGESATAIAAAKQYFQKQMAVADLHLRETQYLVNNKFGVADVFLTTCLVWAGSSGIDLSETLNSYLQRMLSREGYQAARAQNTQQT</sequence>
<dbReference type="PROSITE" id="PS50404">
    <property type="entry name" value="GST_NTER"/>
    <property type="match status" value="1"/>
</dbReference>
<protein>
    <submittedName>
        <fullName evidence="3">Glutathione S-transferase family protein</fullName>
    </submittedName>
</protein>
<dbReference type="SUPFAM" id="SSF52833">
    <property type="entry name" value="Thioredoxin-like"/>
    <property type="match status" value="1"/>
</dbReference>
<feature type="domain" description="GST C-terminal" evidence="2">
    <location>
        <begin position="91"/>
        <end position="212"/>
    </location>
</feature>
<accession>A0A520S3U7</accession>
<dbReference type="SFLD" id="SFLDG00358">
    <property type="entry name" value="Main_(cytGST)"/>
    <property type="match status" value="1"/>
</dbReference>
<evidence type="ECO:0000259" key="1">
    <source>
        <dbReference type="PROSITE" id="PS50404"/>
    </source>
</evidence>
<dbReference type="PROSITE" id="PS50405">
    <property type="entry name" value="GST_CTER"/>
    <property type="match status" value="1"/>
</dbReference>
<gene>
    <name evidence="3" type="ORF">EVA69_02220</name>
</gene>
<dbReference type="Pfam" id="PF02798">
    <property type="entry name" value="GST_N"/>
    <property type="match status" value="1"/>
</dbReference>
<dbReference type="PANTHER" id="PTHR44051">
    <property type="entry name" value="GLUTATHIONE S-TRANSFERASE-RELATED"/>
    <property type="match status" value="1"/>
</dbReference>
<feature type="domain" description="GST N-terminal" evidence="1">
    <location>
        <begin position="3"/>
        <end position="84"/>
    </location>
</feature>
<dbReference type="InterPro" id="IPR004045">
    <property type="entry name" value="Glutathione_S-Trfase_N"/>
</dbReference>
<dbReference type="EMBL" id="SHAH01000019">
    <property type="protein sequence ID" value="RZO77150.1"/>
    <property type="molecule type" value="Genomic_DNA"/>
</dbReference>